<protein>
    <submittedName>
        <fullName evidence="5">Uncharacterized protein</fullName>
    </submittedName>
</protein>
<keyword evidence="2 3" id="KW-0040">ANK repeat</keyword>
<dbReference type="EMBL" id="MKHE01000012">
    <property type="protein sequence ID" value="OWK09938.1"/>
    <property type="molecule type" value="Genomic_DNA"/>
</dbReference>
<evidence type="ECO:0000256" key="4">
    <source>
        <dbReference type="SAM" id="MobiDB-lite"/>
    </source>
</evidence>
<evidence type="ECO:0000313" key="5">
    <source>
        <dbReference type="EMBL" id="OWK09938.1"/>
    </source>
</evidence>
<feature type="repeat" description="ANK" evidence="3">
    <location>
        <begin position="117"/>
        <end position="149"/>
    </location>
</feature>
<dbReference type="OrthoDB" id="448455at2759"/>
<comment type="caution">
    <text evidence="5">The sequence shown here is derived from an EMBL/GenBank/DDBJ whole genome shotgun (WGS) entry which is preliminary data.</text>
</comment>
<feature type="compositionally biased region" description="Basic and acidic residues" evidence="4">
    <location>
        <begin position="489"/>
        <end position="502"/>
    </location>
</feature>
<evidence type="ECO:0000256" key="2">
    <source>
        <dbReference type="ARBA" id="ARBA00023043"/>
    </source>
</evidence>
<proteinExistence type="predicted"/>
<dbReference type="PROSITE" id="PS50088">
    <property type="entry name" value="ANK_REPEAT"/>
    <property type="match status" value="1"/>
</dbReference>
<feature type="compositionally biased region" description="Basic and acidic residues" evidence="4">
    <location>
        <begin position="42"/>
        <end position="53"/>
    </location>
</feature>
<dbReference type="Gene3D" id="1.25.40.20">
    <property type="entry name" value="Ankyrin repeat-containing domain"/>
    <property type="match status" value="1"/>
</dbReference>
<dbReference type="Pfam" id="PF00023">
    <property type="entry name" value="Ank"/>
    <property type="match status" value="1"/>
</dbReference>
<feature type="non-terminal residue" evidence="5">
    <location>
        <position position="535"/>
    </location>
</feature>
<dbReference type="InterPro" id="IPR036770">
    <property type="entry name" value="Ankyrin_rpt-contain_sf"/>
</dbReference>
<dbReference type="AlphaFoldDB" id="A0A212CV98"/>
<name>A0A212CV98_CEREH</name>
<dbReference type="InterPro" id="IPR002110">
    <property type="entry name" value="Ankyrin_rpt"/>
</dbReference>
<feature type="region of interest" description="Disordered" evidence="4">
    <location>
        <begin position="461"/>
        <end position="502"/>
    </location>
</feature>
<evidence type="ECO:0000256" key="3">
    <source>
        <dbReference type="PROSITE-ProRule" id="PRU00023"/>
    </source>
</evidence>
<accession>A0A212CV98</accession>
<dbReference type="PANTHER" id="PTHR24173:SF74">
    <property type="entry name" value="ANKYRIN REPEAT DOMAIN-CONTAINING PROTEIN 16"/>
    <property type="match status" value="1"/>
</dbReference>
<evidence type="ECO:0000256" key="1">
    <source>
        <dbReference type="ARBA" id="ARBA00022737"/>
    </source>
</evidence>
<feature type="region of interest" description="Disordered" evidence="4">
    <location>
        <begin position="31"/>
        <end position="61"/>
    </location>
</feature>
<organism evidence="5 6">
    <name type="scientific">Cervus elaphus hippelaphus</name>
    <name type="common">European red deer</name>
    <dbReference type="NCBI Taxonomy" id="46360"/>
    <lineage>
        <taxon>Eukaryota</taxon>
        <taxon>Metazoa</taxon>
        <taxon>Chordata</taxon>
        <taxon>Craniata</taxon>
        <taxon>Vertebrata</taxon>
        <taxon>Euteleostomi</taxon>
        <taxon>Mammalia</taxon>
        <taxon>Eutheria</taxon>
        <taxon>Laurasiatheria</taxon>
        <taxon>Artiodactyla</taxon>
        <taxon>Ruminantia</taxon>
        <taxon>Pecora</taxon>
        <taxon>Cervidae</taxon>
        <taxon>Cervinae</taxon>
        <taxon>Cervus</taxon>
    </lineage>
</organism>
<dbReference type="SUPFAM" id="SSF47986">
    <property type="entry name" value="DEATH domain"/>
    <property type="match status" value="1"/>
</dbReference>
<sequence>MPVLPFLMEDLEDELGRTAFPWAAEHGQLDAPDLSVGSGCDHSVKDEELREHSPSPGRPPGYAAVTPLGGSKDLVWALIQAGSSTDVADHQQGAAPVHLAVRHNVTGLLQGLMDAPRKQTPLQLAAEHAWWDIAEMLLITGVNLNLRDKQGKPALSVAARSNPSSLMVAVLLGSAPRDRLLCRDLCNPSGKSLTIMQDHQRETQPLCPVLWQLASQYLRPHTWKKLASCWEFTKAHVQAIEQRWTGTRSYGEHRHMLLIWPHSVVSTHQRAVQGPRGHCRRVLTGKCLPLACFLLGAALGLSQSYKALQGFSDHGPQFAVGFGPLHSTQPPSPVARITTHALLLLLTDAKAAFLHLEFLGTDHRRLQLKVHSGQTPLKEHEDKTVISMCFLHIKQSVPPKHSFQETWLNLSAAWATPLLLIPKIGNAHIRKLEGKKKYPGKRRGCVPCQFRTKTMLSALKNAQKSQKTTASSEARASASGNQSQNLPEKYIRSSADGREKYERTPDISGACIVERPDLTIVIIHNNLEGKVIRRK</sequence>
<dbReference type="SUPFAM" id="SSF48403">
    <property type="entry name" value="Ankyrin repeat"/>
    <property type="match status" value="1"/>
</dbReference>
<dbReference type="Proteomes" id="UP000242450">
    <property type="component" value="Chromosome 12"/>
</dbReference>
<dbReference type="PROSITE" id="PS50297">
    <property type="entry name" value="ANK_REP_REGION"/>
    <property type="match status" value="1"/>
</dbReference>
<dbReference type="PANTHER" id="PTHR24173">
    <property type="entry name" value="ANKYRIN REPEAT CONTAINING"/>
    <property type="match status" value="1"/>
</dbReference>
<keyword evidence="6" id="KW-1185">Reference proteome</keyword>
<reference evidence="5 6" key="1">
    <citation type="journal article" date="2018" name="Mol. Genet. Genomics">
        <title>The red deer Cervus elaphus genome CerEla1.0: sequencing, annotating, genes, and chromosomes.</title>
        <authorList>
            <person name="Bana N.A."/>
            <person name="Nyiri A."/>
            <person name="Nagy J."/>
            <person name="Frank K."/>
            <person name="Nagy T."/>
            <person name="Steger V."/>
            <person name="Schiller M."/>
            <person name="Lakatos P."/>
            <person name="Sugar L."/>
            <person name="Horn P."/>
            <person name="Barta E."/>
            <person name="Orosz L."/>
        </authorList>
    </citation>
    <scope>NUCLEOTIDE SEQUENCE [LARGE SCALE GENOMIC DNA]</scope>
    <source>
        <strain evidence="5">Hungarian</strain>
    </source>
</reference>
<dbReference type="InterPro" id="IPR011029">
    <property type="entry name" value="DEATH-like_dom_sf"/>
</dbReference>
<feature type="compositionally biased region" description="Low complexity" evidence="4">
    <location>
        <begin position="470"/>
        <end position="479"/>
    </location>
</feature>
<evidence type="ECO:0000313" key="6">
    <source>
        <dbReference type="Proteomes" id="UP000242450"/>
    </source>
</evidence>
<gene>
    <name evidence="5" type="ORF">Celaphus_00006616</name>
</gene>
<keyword evidence="1" id="KW-0677">Repeat</keyword>